<dbReference type="RefSeq" id="WP_184265936.1">
    <property type="nucleotide sequence ID" value="NZ_JACHKY010000001.1"/>
</dbReference>
<proteinExistence type="predicted"/>
<dbReference type="EMBL" id="JACHKY010000001">
    <property type="protein sequence ID" value="MBB4796460.1"/>
    <property type="molecule type" value="Genomic_DNA"/>
</dbReference>
<dbReference type="InterPro" id="IPR035965">
    <property type="entry name" value="PAS-like_dom_sf"/>
</dbReference>
<evidence type="ECO:0000313" key="2">
    <source>
        <dbReference type="Proteomes" id="UP000539957"/>
    </source>
</evidence>
<name>A0A7W7N1P6_9CAUL</name>
<accession>A0A7W7N1P6</accession>
<protein>
    <recommendedName>
        <fullName evidence="3">PAS fold-4 domain-containing protein</fullName>
    </recommendedName>
</protein>
<dbReference type="SUPFAM" id="SSF55785">
    <property type="entry name" value="PYP-like sensor domain (PAS domain)"/>
    <property type="match status" value="1"/>
</dbReference>
<evidence type="ECO:0008006" key="3">
    <source>
        <dbReference type="Google" id="ProtNLM"/>
    </source>
</evidence>
<evidence type="ECO:0000313" key="1">
    <source>
        <dbReference type="EMBL" id="MBB4796460.1"/>
    </source>
</evidence>
<comment type="caution">
    <text evidence="1">The sequence shown here is derived from an EMBL/GenBank/DDBJ whole genome shotgun (WGS) entry which is preliminary data.</text>
</comment>
<gene>
    <name evidence="1" type="ORF">HNP32_000174</name>
</gene>
<organism evidence="1 2">
    <name type="scientific">Brevundimonas bullata</name>
    <dbReference type="NCBI Taxonomy" id="13160"/>
    <lineage>
        <taxon>Bacteria</taxon>
        <taxon>Pseudomonadati</taxon>
        <taxon>Pseudomonadota</taxon>
        <taxon>Alphaproteobacteria</taxon>
        <taxon>Caulobacterales</taxon>
        <taxon>Caulobacteraceae</taxon>
        <taxon>Brevundimonas</taxon>
    </lineage>
</organism>
<dbReference type="AlphaFoldDB" id="A0A7W7N1P6"/>
<sequence length="156" mass="16326">MPDAAAPHSAFLRPMLELMAEHLGGAVILHAAPTGEILMAAGGVPGLAFNNAVGATTEDYVGRFEVYAQDGSVAKMEALPVVRAMTTGEPVVDEVWLLGAGGGAAPVPVFVDSYPLKDDSGAVIGVIATSTDPRRWATRAERLKQSISLRDRSVRD</sequence>
<keyword evidence="2" id="KW-1185">Reference proteome</keyword>
<dbReference type="Proteomes" id="UP000539957">
    <property type="component" value="Unassembled WGS sequence"/>
</dbReference>
<reference evidence="1 2" key="1">
    <citation type="submission" date="2020-08" db="EMBL/GenBank/DDBJ databases">
        <title>Functional genomics of gut bacteria from endangered species of beetles.</title>
        <authorList>
            <person name="Carlos-Shanley C."/>
        </authorList>
    </citation>
    <scope>NUCLEOTIDE SEQUENCE [LARGE SCALE GENOMIC DNA]</scope>
    <source>
        <strain evidence="1 2">S00123</strain>
    </source>
</reference>
<dbReference type="Gene3D" id="3.30.450.20">
    <property type="entry name" value="PAS domain"/>
    <property type="match status" value="1"/>
</dbReference>